<evidence type="ECO:0000256" key="1">
    <source>
        <dbReference type="SAM" id="MobiDB-lite"/>
    </source>
</evidence>
<comment type="caution">
    <text evidence="2">The sequence shown here is derived from an EMBL/GenBank/DDBJ whole genome shotgun (WGS) entry which is preliminary data.</text>
</comment>
<accession>A0AAD9Y7Z0</accession>
<dbReference type="Proteomes" id="UP001281614">
    <property type="component" value="Unassembled WGS sequence"/>
</dbReference>
<feature type="compositionally biased region" description="Polar residues" evidence="1">
    <location>
        <begin position="225"/>
        <end position="234"/>
    </location>
</feature>
<reference evidence="2" key="1">
    <citation type="submission" date="2023-02" db="EMBL/GenBank/DDBJ databases">
        <title>Colletotrichum kahawae CIFC_Que2 genome sequencing and assembly.</title>
        <authorList>
            <person name="Baroncelli R."/>
        </authorList>
    </citation>
    <scope>NUCLEOTIDE SEQUENCE</scope>
    <source>
        <strain evidence="2">CIFC_Que2</strain>
    </source>
</reference>
<evidence type="ECO:0000313" key="2">
    <source>
        <dbReference type="EMBL" id="KAK2741943.1"/>
    </source>
</evidence>
<proteinExistence type="predicted"/>
<name>A0AAD9Y7Z0_COLKA</name>
<feature type="compositionally biased region" description="Polar residues" evidence="1">
    <location>
        <begin position="143"/>
        <end position="170"/>
    </location>
</feature>
<dbReference type="EMBL" id="VYYT01000333">
    <property type="protein sequence ID" value="KAK2741943.1"/>
    <property type="molecule type" value="Genomic_DNA"/>
</dbReference>
<sequence>MDQGLLNPNTIKSVYSTSSRNIRFLVKGRRYLELNALDTWAGVWGQAAKVYDIQIAITAVFHAGNALTKIRQLPPGERPQSKPYHEYEVVRRMLHEAGLSELLNREDAQHALMVLGTKYPARSGEDTRPSQHAFRANVPSFDPGQSTSAGGFDNTKSTYHSNETSGSDTGSRGGLDTDAGSIDQSAEPVIEYRTPVKKPLWDSHGSRLCSSVNLDDQPPEMEQLVNRSDSFSSF</sequence>
<dbReference type="AlphaFoldDB" id="A0AAD9Y7Z0"/>
<protein>
    <submittedName>
        <fullName evidence="2">Uncharacterized protein</fullName>
    </submittedName>
</protein>
<evidence type="ECO:0000313" key="3">
    <source>
        <dbReference type="Proteomes" id="UP001281614"/>
    </source>
</evidence>
<organism evidence="2 3">
    <name type="scientific">Colletotrichum kahawae</name>
    <name type="common">Coffee berry disease fungus</name>
    <dbReference type="NCBI Taxonomy" id="34407"/>
    <lineage>
        <taxon>Eukaryota</taxon>
        <taxon>Fungi</taxon>
        <taxon>Dikarya</taxon>
        <taxon>Ascomycota</taxon>
        <taxon>Pezizomycotina</taxon>
        <taxon>Sordariomycetes</taxon>
        <taxon>Hypocreomycetidae</taxon>
        <taxon>Glomerellales</taxon>
        <taxon>Glomerellaceae</taxon>
        <taxon>Colletotrichum</taxon>
        <taxon>Colletotrichum gloeosporioides species complex</taxon>
    </lineage>
</organism>
<gene>
    <name evidence="2" type="ORF">CKAH01_01370</name>
</gene>
<keyword evidence="3" id="KW-1185">Reference proteome</keyword>
<feature type="region of interest" description="Disordered" evidence="1">
    <location>
        <begin position="120"/>
        <end position="234"/>
    </location>
</feature>